<evidence type="ECO:0000313" key="3">
    <source>
        <dbReference type="Proteomes" id="UP000530424"/>
    </source>
</evidence>
<dbReference type="RefSeq" id="WP_179667524.1">
    <property type="nucleotide sequence ID" value="NZ_JACCFP010000001.1"/>
</dbReference>
<evidence type="ECO:0000313" key="2">
    <source>
        <dbReference type="EMBL" id="NYJ00996.1"/>
    </source>
</evidence>
<feature type="compositionally biased region" description="Pro residues" evidence="1">
    <location>
        <begin position="1"/>
        <end position="14"/>
    </location>
</feature>
<gene>
    <name evidence="2" type="ORF">HNR19_001694</name>
</gene>
<feature type="region of interest" description="Disordered" evidence="1">
    <location>
        <begin position="1"/>
        <end position="24"/>
    </location>
</feature>
<protein>
    <recommendedName>
        <fullName evidence="4">DUF3352 domain-containing protein</fullName>
    </recommendedName>
</protein>
<keyword evidence="3" id="KW-1185">Reference proteome</keyword>
<dbReference type="EMBL" id="JACCFP010000001">
    <property type="protein sequence ID" value="NYJ00996.1"/>
    <property type="molecule type" value="Genomic_DNA"/>
</dbReference>
<evidence type="ECO:0008006" key="4">
    <source>
        <dbReference type="Google" id="ProtNLM"/>
    </source>
</evidence>
<organism evidence="2 3">
    <name type="scientific">Nocardioides thalensis</name>
    <dbReference type="NCBI Taxonomy" id="1914755"/>
    <lineage>
        <taxon>Bacteria</taxon>
        <taxon>Bacillati</taxon>
        <taxon>Actinomycetota</taxon>
        <taxon>Actinomycetes</taxon>
        <taxon>Propionibacteriales</taxon>
        <taxon>Nocardioidaceae</taxon>
        <taxon>Nocardioides</taxon>
    </lineage>
</organism>
<dbReference type="AlphaFoldDB" id="A0A853C1X0"/>
<dbReference type="Proteomes" id="UP000530424">
    <property type="component" value="Unassembled WGS sequence"/>
</dbReference>
<evidence type="ECO:0000256" key="1">
    <source>
        <dbReference type="SAM" id="MobiDB-lite"/>
    </source>
</evidence>
<name>A0A853C1X0_9ACTN</name>
<accession>A0A853C1X0</accession>
<sequence>MSDAPLPPPPPGSPTPAAGPSRSGRRVALVTAGAVASVAVITGGVFAARWYFGSGPQPAEALPASTIGYLALDLDPGGKDLLAARDALEDFPAWEELDVDSGGDVREQLFDLAQQDLECDTLDYGDDIDSWLGNRVAVAAVPGDGDDAEPVPVFVAQVTDADAADDGLAALADCPGFGPLGWHVEGEWAILAETDEIADRVADDAASEPLSDDPGFEDHVDGVGGSGIVTAYAAAGAGKYIAEAIEQEFAEDGVPAPPEMTDSLVDSFQGLALSVGFDDEALRIDAAATADSTVMGFLSGLEDAGSVGDLAGDLPDDTAALFGIGFADGWAGDYLDLMRESLGSEADIIDGELEALEAQTGLDLVETLEAVLGEAAVLAVGGDLSADELEAPDPAALPVGIKARGDVEEIEEALDRIYEAAPPYVAEMAGADSDDDLVAIGPSGDYRQELLDGGDLGGSEKFERVVPDADDATALLYVDLDAPVVEELFGLLPPEVAANLEPLDAFAVSSRYEDGMALSSMRLSVD</sequence>
<comment type="caution">
    <text evidence="2">The sequence shown here is derived from an EMBL/GenBank/DDBJ whole genome shotgun (WGS) entry which is preliminary data.</text>
</comment>
<reference evidence="2 3" key="1">
    <citation type="submission" date="2020-07" db="EMBL/GenBank/DDBJ databases">
        <title>Sequencing the genomes of 1000 actinobacteria strains.</title>
        <authorList>
            <person name="Klenk H.-P."/>
        </authorList>
    </citation>
    <scope>NUCLEOTIDE SEQUENCE [LARGE SCALE GENOMIC DNA]</scope>
    <source>
        <strain evidence="2 3">DSM 103833</strain>
    </source>
</reference>
<proteinExistence type="predicted"/>